<dbReference type="RefSeq" id="XP_062626696.1">
    <property type="nucleotide sequence ID" value="XM_062770712.1"/>
</dbReference>
<feature type="compositionally biased region" description="Acidic residues" evidence="6">
    <location>
        <begin position="224"/>
        <end position="237"/>
    </location>
</feature>
<dbReference type="Pfam" id="PF03998">
    <property type="entry name" value="Utp11"/>
    <property type="match status" value="1"/>
</dbReference>
<proteinExistence type="inferred from homology"/>
<keyword evidence="4" id="KW-0698">rRNA processing</keyword>
<dbReference type="PANTHER" id="PTHR12838:SF0">
    <property type="entry name" value="U3 SMALL NUCLEOLAR RNA-ASSOCIATED PROTEIN 11-RELATED"/>
    <property type="match status" value="1"/>
</dbReference>
<organism evidence="7 8">
    <name type="scientific">Vanrija pseudolonga</name>
    <dbReference type="NCBI Taxonomy" id="143232"/>
    <lineage>
        <taxon>Eukaryota</taxon>
        <taxon>Fungi</taxon>
        <taxon>Dikarya</taxon>
        <taxon>Basidiomycota</taxon>
        <taxon>Agaricomycotina</taxon>
        <taxon>Tremellomycetes</taxon>
        <taxon>Trichosporonales</taxon>
        <taxon>Trichosporonaceae</taxon>
        <taxon>Vanrija</taxon>
    </lineage>
</organism>
<comment type="subcellular location">
    <subcellularLocation>
        <location evidence="2">Nucleus</location>
        <location evidence="2">Nucleolus</location>
    </subcellularLocation>
</comment>
<comment type="function">
    <text evidence="1">Involved in nucleolar processing of pre-18S ribosomal RNA.</text>
</comment>
<evidence type="ECO:0000256" key="6">
    <source>
        <dbReference type="SAM" id="MobiDB-lite"/>
    </source>
</evidence>
<evidence type="ECO:0000256" key="4">
    <source>
        <dbReference type="ARBA" id="ARBA00022552"/>
    </source>
</evidence>
<protein>
    <submittedName>
        <fullName evidence="7">U3 small nucleolar RNA-associated protein 11</fullName>
    </submittedName>
</protein>
<evidence type="ECO:0000256" key="5">
    <source>
        <dbReference type="ARBA" id="ARBA00023242"/>
    </source>
</evidence>
<feature type="region of interest" description="Disordered" evidence="6">
    <location>
        <begin position="197"/>
        <end position="237"/>
    </location>
</feature>
<dbReference type="EMBL" id="CP086716">
    <property type="protein sequence ID" value="WOO80664.1"/>
    <property type="molecule type" value="Genomic_DNA"/>
</dbReference>
<name>A0AAF0YAP0_9TREE</name>
<keyword evidence="5" id="KW-0539">Nucleus</keyword>
<comment type="similarity">
    <text evidence="3">Belongs to the UTP11 family.</text>
</comment>
<evidence type="ECO:0000256" key="1">
    <source>
        <dbReference type="ARBA" id="ARBA00004099"/>
    </source>
</evidence>
<dbReference type="PANTHER" id="PTHR12838">
    <property type="entry name" value="U3 SMALL NUCLEOLAR RNA-ASSOCIATED PROTEIN 11"/>
    <property type="match status" value="1"/>
</dbReference>
<dbReference type="GeneID" id="87807427"/>
<dbReference type="Proteomes" id="UP000827549">
    <property type="component" value="Chromosome 3"/>
</dbReference>
<dbReference type="GO" id="GO:0032040">
    <property type="term" value="C:small-subunit processome"/>
    <property type="evidence" value="ECO:0007669"/>
    <property type="project" value="InterPro"/>
</dbReference>
<gene>
    <name evidence="7" type="primary">UTP11</name>
    <name evidence="7" type="ORF">LOC62_03G004188</name>
</gene>
<sequence length="318" mass="36334">MVNAARKNLMSRRNHKERAQPLHRRKLGLLEKHKDYVHRARDYKSKKDRIKKLREKAAFRNKDEFYWGMIKGKTDNGVAIANRGNEALSVDVVKLLKTQDVGYIKVQIAQDEKKILKLRAQLEVSAPVAGPSSEWTAASELAEVEKLAEMGVVLRPDQTKRKGKGRAPAQGHVVFAEGKEEFDSYGAEEETVEVVEEEEAAPDLGWLAPPEPKKKRKGKAVAVVEEEEEEDDEEERLEEAREHRMELLGNLSALLGRVRLLRQAEARLETTKGLMGKGAARKVREEGFVDDENAPEDRNGERKKFVGKQWKWKLERRK</sequence>
<dbReference type="InterPro" id="IPR007144">
    <property type="entry name" value="SSU_processome_Utp11"/>
</dbReference>
<evidence type="ECO:0000313" key="7">
    <source>
        <dbReference type="EMBL" id="WOO80664.1"/>
    </source>
</evidence>
<dbReference type="AlphaFoldDB" id="A0AAF0YAP0"/>
<evidence type="ECO:0000256" key="2">
    <source>
        <dbReference type="ARBA" id="ARBA00004604"/>
    </source>
</evidence>
<keyword evidence="8" id="KW-1185">Reference proteome</keyword>
<reference evidence="7" key="1">
    <citation type="submission" date="2023-10" db="EMBL/GenBank/DDBJ databases">
        <authorList>
            <person name="Noh H."/>
        </authorList>
    </citation>
    <scope>NUCLEOTIDE SEQUENCE</scope>
    <source>
        <strain evidence="7">DUCC4014</strain>
    </source>
</reference>
<evidence type="ECO:0000313" key="8">
    <source>
        <dbReference type="Proteomes" id="UP000827549"/>
    </source>
</evidence>
<evidence type="ECO:0000256" key="3">
    <source>
        <dbReference type="ARBA" id="ARBA00008105"/>
    </source>
</evidence>
<dbReference type="GO" id="GO:0006364">
    <property type="term" value="P:rRNA processing"/>
    <property type="evidence" value="ECO:0007669"/>
    <property type="project" value="UniProtKB-KW"/>
</dbReference>
<accession>A0AAF0YAP0</accession>